<comment type="subcellular location">
    <subcellularLocation>
        <location evidence="3">Cytoplasm</location>
    </subcellularLocation>
    <subcellularLocation>
        <location evidence="2">Nucleus</location>
    </subcellularLocation>
</comment>
<keyword evidence="6" id="KW-0963">Cytoplasm</keyword>
<gene>
    <name evidence="10" type="ORF">AAP_05315</name>
</gene>
<evidence type="ECO:0000256" key="4">
    <source>
        <dbReference type="ARBA" id="ARBA00009461"/>
    </source>
</evidence>
<evidence type="ECO:0000256" key="8">
    <source>
        <dbReference type="SAM" id="MobiDB-lite"/>
    </source>
</evidence>
<feature type="compositionally biased region" description="Low complexity" evidence="8">
    <location>
        <begin position="1"/>
        <end position="11"/>
    </location>
</feature>
<dbReference type="PANTHER" id="PTHR41391:SF1">
    <property type="entry name" value="RESTRICTION OF TELOMERE CAPPING PROTEIN 4"/>
    <property type="match status" value="1"/>
</dbReference>
<keyword evidence="7" id="KW-0539">Nucleus</keyword>
<dbReference type="EMBL" id="AZGZ01000030">
    <property type="protein sequence ID" value="KZZ87831.1"/>
    <property type="molecule type" value="Genomic_DNA"/>
</dbReference>
<dbReference type="InterPro" id="IPR039024">
    <property type="entry name" value="RTC4"/>
</dbReference>
<dbReference type="SMART" id="SM01312">
    <property type="entry name" value="RTC4"/>
    <property type="match status" value="1"/>
</dbReference>
<evidence type="ECO:0000313" key="10">
    <source>
        <dbReference type="EMBL" id="KZZ87831.1"/>
    </source>
</evidence>
<dbReference type="InterPro" id="IPR028094">
    <property type="entry name" value="RTC4_C"/>
</dbReference>
<dbReference type="OrthoDB" id="128308at2759"/>
<evidence type="ECO:0000256" key="1">
    <source>
        <dbReference type="ARBA" id="ARBA00002738"/>
    </source>
</evidence>
<evidence type="ECO:0000256" key="2">
    <source>
        <dbReference type="ARBA" id="ARBA00004123"/>
    </source>
</evidence>
<accession>A0A167VPT9</accession>
<reference evidence="10 11" key="1">
    <citation type="journal article" date="2016" name="Genome Biol. Evol.">
        <title>Divergent and convergent evolution of fungal pathogenicity.</title>
        <authorList>
            <person name="Shang Y."/>
            <person name="Xiao G."/>
            <person name="Zheng P."/>
            <person name="Cen K."/>
            <person name="Zhan S."/>
            <person name="Wang C."/>
        </authorList>
    </citation>
    <scope>NUCLEOTIDE SEQUENCE [LARGE SCALE GENOMIC DNA]</scope>
    <source>
        <strain evidence="10 11">ARSEF 7405</strain>
    </source>
</reference>
<feature type="region of interest" description="Disordered" evidence="8">
    <location>
        <begin position="1"/>
        <end position="195"/>
    </location>
</feature>
<name>A0A167VPT9_9EURO</name>
<comment type="caution">
    <text evidence="10">The sequence shown here is derived from an EMBL/GenBank/DDBJ whole genome shotgun (WGS) entry which is preliminary data.</text>
</comment>
<sequence length="450" mass="50655">MKTRQRTQTQSRKTEPVQTRKSPPKRQTIKAPPPADDGPPVSSSSDDDDDDSDSDKDDNKSQSPVRKRSRTHETISSAPSAPSPKRAKVAKQEWRPKTREEARDEFVFAGRAKRPQKTFGHDKLPSVYDRRSGFRDQDTATRIQGRTLKNKVGGDLGKQSKNRSINGKGKGRKRSEGDDAQEEMKEDEEEERNPNLALFDSLNDTLETPNGSFAYLKSSLANRPDTSAENNTSSIGKSNDSDGLTCPICSCPISGDLEDECRLVATQPFKKKTAFCRMHTKKKALEEWEERSYPEIDWATLDSRIASCLPALEEIITRKRHSFYRELLTKQADEDENKSTMKKYRLTVESKSLESVSTGYYGPRGAKLMVDTLIRHFARKMRKLAPSDKLIKNASVAGFVQAVLVPELTLLFVKEDMDADDEEARRIIDDSKKIGELINDQPHDTVAAET</sequence>
<evidence type="ECO:0000256" key="3">
    <source>
        <dbReference type="ARBA" id="ARBA00004496"/>
    </source>
</evidence>
<dbReference type="Proteomes" id="UP000242877">
    <property type="component" value="Unassembled WGS sequence"/>
</dbReference>
<organism evidence="10 11">
    <name type="scientific">Ascosphaera apis ARSEF 7405</name>
    <dbReference type="NCBI Taxonomy" id="392613"/>
    <lineage>
        <taxon>Eukaryota</taxon>
        <taxon>Fungi</taxon>
        <taxon>Dikarya</taxon>
        <taxon>Ascomycota</taxon>
        <taxon>Pezizomycotina</taxon>
        <taxon>Eurotiomycetes</taxon>
        <taxon>Eurotiomycetidae</taxon>
        <taxon>Onygenales</taxon>
        <taxon>Ascosphaeraceae</taxon>
        <taxon>Ascosphaera</taxon>
    </lineage>
</organism>
<feature type="compositionally biased region" description="Acidic residues" evidence="8">
    <location>
        <begin position="45"/>
        <end position="56"/>
    </location>
</feature>
<dbReference type="AlphaFoldDB" id="A0A167VPT9"/>
<protein>
    <recommendedName>
        <fullName evidence="5">Restriction of telomere capping protein 4</fullName>
    </recommendedName>
</protein>
<feature type="compositionally biased region" description="Basic and acidic residues" evidence="8">
    <location>
        <begin position="119"/>
        <end position="139"/>
    </location>
</feature>
<proteinExistence type="inferred from homology"/>
<comment type="function">
    <text evidence="1">May be involved in a process influencing telomere capping.</text>
</comment>
<dbReference type="VEuPathDB" id="FungiDB:AAP_05315"/>
<evidence type="ECO:0000256" key="5">
    <source>
        <dbReference type="ARBA" id="ARBA00015162"/>
    </source>
</evidence>
<evidence type="ECO:0000256" key="7">
    <source>
        <dbReference type="ARBA" id="ARBA00023242"/>
    </source>
</evidence>
<keyword evidence="11" id="KW-1185">Reference proteome</keyword>
<evidence type="ECO:0000256" key="6">
    <source>
        <dbReference type="ARBA" id="ARBA00022490"/>
    </source>
</evidence>
<dbReference type="GO" id="GO:0005737">
    <property type="term" value="C:cytoplasm"/>
    <property type="evidence" value="ECO:0007669"/>
    <property type="project" value="UniProtKB-SubCell"/>
</dbReference>
<dbReference type="GO" id="GO:0005634">
    <property type="term" value="C:nucleus"/>
    <property type="evidence" value="ECO:0007669"/>
    <property type="project" value="UniProtKB-SubCell"/>
</dbReference>
<feature type="compositionally biased region" description="Basic and acidic residues" evidence="8">
    <location>
        <begin position="90"/>
        <end position="106"/>
    </location>
</feature>
<dbReference type="PANTHER" id="PTHR41391">
    <property type="entry name" value="RESTRICTION OF TELOMERE CAPPING PROTEIN 4"/>
    <property type="match status" value="1"/>
</dbReference>
<feature type="domain" description="Restriction of telomere capping protein 4 C-terminal" evidence="9">
    <location>
        <begin position="315"/>
        <end position="441"/>
    </location>
</feature>
<feature type="compositionally biased region" description="Acidic residues" evidence="8">
    <location>
        <begin position="178"/>
        <end position="191"/>
    </location>
</feature>
<evidence type="ECO:0000259" key="9">
    <source>
        <dbReference type="SMART" id="SM01312"/>
    </source>
</evidence>
<comment type="similarity">
    <text evidence="4">Belongs to the RTC4 family.</text>
</comment>
<evidence type="ECO:0000313" key="11">
    <source>
        <dbReference type="Proteomes" id="UP000242877"/>
    </source>
</evidence>
<dbReference type="Pfam" id="PF14474">
    <property type="entry name" value="RTC4"/>
    <property type="match status" value="1"/>
</dbReference>